<reference evidence="2" key="2">
    <citation type="submission" date="2025-05" db="UniProtKB">
        <authorList>
            <consortium name="EnsemblMetazoa"/>
        </authorList>
    </citation>
    <scope>IDENTIFICATION</scope>
    <source>
        <strain evidence="2">Foshan</strain>
    </source>
</reference>
<feature type="region of interest" description="Disordered" evidence="1">
    <location>
        <begin position="174"/>
        <end position="198"/>
    </location>
</feature>
<sequence length="463" mass="51582">MDSSGRSNTRQERLKQRLKLLEEHHLIRMAQLDDESRQLRQEYERSLEQIELHFKAKMVKVSKKRSGEDVGEIVPVEQISLSDGTLHKLIFSSSAKSDGTGPDSRCPNIQIAQPNILSHCKTGTEYENEGPHTISSPEFPDEIDEIVQSKKQSAVQLQVFCTVNVRSSLTSMVQNDQSGGVDGAHLSSESNRSRSMGQTEIVDTTNTNVVQLYSCSENEVLAEENVVGSYGLLATFDQVVCITNTPTVTQSEAIPKHSFSLTQYYSMQEHFTSNSRFAKSEPKQNIVILPSASANSKKVAVEMGSLFIDEYCFIQLLAIDRLFVVFASYDDCHPQSSTDGVEFDPGGFNTGCQRGLLLLKRWMSVNCLRYSPRFSNIFTRVVEKHTPTSWSVTNHGHLNRSPSQNTTQSAYGNRHTHDGKEVNIVFCDQITIEFDCFIGAGKLKLMLLNGKSSMSSVSISLAL</sequence>
<evidence type="ECO:0000313" key="2">
    <source>
        <dbReference type="EnsemblMetazoa" id="AALFPA23_017878.P26174"/>
    </source>
</evidence>
<evidence type="ECO:0008006" key="4">
    <source>
        <dbReference type="Google" id="ProtNLM"/>
    </source>
</evidence>
<dbReference type="EnsemblMetazoa" id="AALFPA23_017878.R26174">
    <property type="protein sequence ID" value="AALFPA23_017878.P26174"/>
    <property type="gene ID" value="AALFPA23_017878"/>
</dbReference>
<dbReference type="RefSeq" id="XP_062715599.1">
    <property type="nucleotide sequence ID" value="XM_062859615.1"/>
</dbReference>
<dbReference type="Proteomes" id="UP000069940">
    <property type="component" value="Unassembled WGS sequence"/>
</dbReference>
<keyword evidence="3" id="KW-1185">Reference proteome</keyword>
<proteinExistence type="predicted"/>
<accession>A0ABM1ZF60</accession>
<reference evidence="3" key="1">
    <citation type="journal article" date="2015" name="Proc. Natl. Acad. Sci. U.S.A.">
        <title>Genome sequence of the Asian Tiger mosquito, Aedes albopictus, reveals insights into its biology, genetics, and evolution.</title>
        <authorList>
            <person name="Chen X.G."/>
            <person name="Jiang X."/>
            <person name="Gu J."/>
            <person name="Xu M."/>
            <person name="Wu Y."/>
            <person name="Deng Y."/>
            <person name="Zhang C."/>
            <person name="Bonizzoni M."/>
            <person name="Dermauw W."/>
            <person name="Vontas J."/>
            <person name="Armbruster P."/>
            <person name="Huang X."/>
            <person name="Yang Y."/>
            <person name="Zhang H."/>
            <person name="He W."/>
            <person name="Peng H."/>
            <person name="Liu Y."/>
            <person name="Wu K."/>
            <person name="Chen J."/>
            <person name="Lirakis M."/>
            <person name="Topalis P."/>
            <person name="Van Leeuwen T."/>
            <person name="Hall A.B."/>
            <person name="Jiang X."/>
            <person name="Thorpe C."/>
            <person name="Mueller R.L."/>
            <person name="Sun C."/>
            <person name="Waterhouse R.M."/>
            <person name="Yan G."/>
            <person name="Tu Z.J."/>
            <person name="Fang X."/>
            <person name="James A.A."/>
        </authorList>
    </citation>
    <scope>NUCLEOTIDE SEQUENCE [LARGE SCALE GENOMIC DNA]</scope>
    <source>
        <strain evidence="3">Foshan</strain>
    </source>
</reference>
<protein>
    <recommendedName>
        <fullName evidence="4">Knl1 C-terminal RWD domain-containing protein</fullName>
    </recommendedName>
</protein>
<evidence type="ECO:0000256" key="1">
    <source>
        <dbReference type="SAM" id="MobiDB-lite"/>
    </source>
</evidence>
<feature type="compositionally biased region" description="Polar residues" evidence="1">
    <location>
        <begin position="394"/>
        <end position="411"/>
    </location>
</feature>
<evidence type="ECO:0000313" key="3">
    <source>
        <dbReference type="Proteomes" id="UP000069940"/>
    </source>
</evidence>
<organism evidence="2 3">
    <name type="scientific">Aedes albopictus</name>
    <name type="common">Asian tiger mosquito</name>
    <name type="synonym">Stegomyia albopicta</name>
    <dbReference type="NCBI Taxonomy" id="7160"/>
    <lineage>
        <taxon>Eukaryota</taxon>
        <taxon>Metazoa</taxon>
        <taxon>Ecdysozoa</taxon>
        <taxon>Arthropoda</taxon>
        <taxon>Hexapoda</taxon>
        <taxon>Insecta</taxon>
        <taxon>Pterygota</taxon>
        <taxon>Neoptera</taxon>
        <taxon>Endopterygota</taxon>
        <taxon>Diptera</taxon>
        <taxon>Nematocera</taxon>
        <taxon>Culicoidea</taxon>
        <taxon>Culicidae</taxon>
        <taxon>Culicinae</taxon>
        <taxon>Aedini</taxon>
        <taxon>Aedes</taxon>
        <taxon>Stegomyia</taxon>
    </lineage>
</organism>
<feature type="region of interest" description="Disordered" evidence="1">
    <location>
        <begin position="394"/>
        <end position="414"/>
    </location>
</feature>
<feature type="compositionally biased region" description="Polar residues" evidence="1">
    <location>
        <begin position="187"/>
        <end position="198"/>
    </location>
</feature>
<name>A0ABM1ZF60_AEDAL</name>
<dbReference type="GeneID" id="134291629"/>